<dbReference type="Pfam" id="PF00814">
    <property type="entry name" value="TsaD"/>
    <property type="match status" value="1"/>
</dbReference>
<feature type="region of interest" description="Disordered" evidence="1">
    <location>
        <begin position="219"/>
        <end position="241"/>
    </location>
</feature>
<evidence type="ECO:0000313" key="4">
    <source>
        <dbReference type="Proteomes" id="UP001500653"/>
    </source>
</evidence>
<feature type="domain" description="Gcp-like" evidence="2">
    <location>
        <begin position="77"/>
        <end position="175"/>
    </location>
</feature>
<keyword evidence="4" id="KW-1185">Reference proteome</keyword>
<gene>
    <name evidence="3" type="primary">tsaB</name>
    <name evidence="3" type="ORF">GCM10009676_32860</name>
</gene>
<dbReference type="NCBIfam" id="TIGR03725">
    <property type="entry name" value="T6A_YeaZ"/>
    <property type="match status" value="1"/>
</dbReference>
<dbReference type="Proteomes" id="UP001500653">
    <property type="component" value="Unassembled WGS sequence"/>
</dbReference>
<dbReference type="RefSeq" id="WP_253866294.1">
    <property type="nucleotide sequence ID" value="NZ_BAAALN010000010.1"/>
</dbReference>
<protein>
    <submittedName>
        <fullName evidence="3">tRNA (Adenosine(37)-N6)-threonylcarbamoyltransferase complex dimerization subunit type 1 TsaB</fullName>
    </submittedName>
</protein>
<comment type="caution">
    <text evidence="3">The sequence shown here is derived from an EMBL/GenBank/DDBJ whole genome shotgun (WGS) entry which is preliminary data.</text>
</comment>
<evidence type="ECO:0000256" key="1">
    <source>
        <dbReference type="SAM" id="MobiDB-lite"/>
    </source>
</evidence>
<dbReference type="EMBL" id="BAAALN010000010">
    <property type="protein sequence ID" value="GAA1244478.1"/>
    <property type="molecule type" value="Genomic_DNA"/>
</dbReference>
<name>A0ABP4H3X8_9PSEU</name>
<evidence type="ECO:0000313" key="3">
    <source>
        <dbReference type="EMBL" id="GAA1244478.1"/>
    </source>
</evidence>
<accession>A0ABP4H3X8</accession>
<dbReference type="InterPro" id="IPR000905">
    <property type="entry name" value="Gcp-like_dom"/>
</dbReference>
<sequence length="241" mass="24052">MLILALDTATPAVTAGIVRLSGPAGTTGDTEAGDTEAARAVAGGTDANSAAADGATAVAAARPVVEQVAARVTVDPRAHGELLTPHLLEATADAGITLADLGAVAVGTGPGPYTGLRAGLVTGAALAHSLGVPAYPVCTLDAIAAGPACPALVVTDARRREVYWATYDASGARTDGPHVGSRAEVPETAGHVADHEQPTPEGVVRAAAAEILTAREPGPLTPLYLRRPHAAEPTPRKRVTA</sequence>
<dbReference type="InterPro" id="IPR022496">
    <property type="entry name" value="T6A_TsaB"/>
</dbReference>
<reference evidence="4" key="1">
    <citation type="journal article" date="2019" name="Int. J. Syst. Evol. Microbiol.">
        <title>The Global Catalogue of Microorganisms (GCM) 10K type strain sequencing project: providing services to taxonomists for standard genome sequencing and annotation.</title>
        <authorList>
            <consortium name="The Broad Institute Genomics Platform"/>
            <consortium name="The Broad Institute Genome Sequencing Center for Infectious Disease"/>
            <person name="Wu L."/>
            <person name="Ma J."/>
        </authorList>
    </citation>
    <scope>NUCLEOTIDE SEQUENCE [LARGE SCALE GENOMIC DNA]</scope>
    <source>
        <strain evidence="4">JCM 13023</strain>
    </source>
</reference>
<dbReference type="InterPro" id="IPR043129">
    <property type="entry name" value="ATPase_NBD"/>
</dbReference>
<evidence type="ECO:0000259" key="2">
    <source>
        <dbReference type="Pfam" id="PF00814"/>
    </source>
</evidence>
<dbReference type="Gene3D" id="3.30.420.40">
    <property type="match status" value="1"/>
</dbReference>
<organism evidence="3 4">
    <name type="scientific">Prauserella halophila</name>
    <dbReference type="NCBI Taxonomy" id="185641"/>
    <lineage>
        <taxon>Bacteria</taxon>
        <taxon>Bacillati</taxon>
        <taxon>Actinomycetota</taxon>
        <taxon>Actinomycetes</taxon>
        <taxon>Pseudonocardiales</taxon>
        <taxon>Pseudonocardiaceae</taxon>
        <taxon>Prauserella</taxon>
    </lineage>
</organism>
<proteinExistence type="predicted"/>
<dbReference type="SUPFAM" id="SSF53067">
    <property type="entry name" value="Actin-like ATPase domain"/>
    <property type="match status" value="2"/>
</dbReference>